<dbReference type="Proteomes" id="UP000696413">
    <property type="component" value="Unassembled WGS sequence"/>
</dbReference>
<accession>A0ABS6HV78</accession>
<organism evidence="2 3">
    <name type="scientific">Mycolicibacterium goodii</name>
    <name type="common">Mycobacterium goodii</name>
    <dbReference type="NCBI Taxonomy" id="134601"/>
    <lineage>
        <taxon>Bacteria</taxon>
        <taxon>Bacillati</taxon>
        <taxon>Actinomycetota</taxon>
        <taxon>Actinomycetes</taxon>
        <taxon>Mycobacteriales</taxon>
        <taxon>Mycobacteriaceae</taxon>
        <taxon>Mycolicibacterium</taxon>
    </lineage>
</organism>
<evidence type="ECO:0000313" key="3">
    <source>
        <dbReference type="Proteomes" id="UP000696413"/>
    </source>
</evidence>
<sequence>MGWSEVYSKTQKFKAHFKIVSGIAGLSAVVAMGALGVAAGHAPDHGPDYAMGSMQTGATVTQSTAPTAPETSMAKPFFTFTTPEGFAVPH</sequence>
<name>A0ABS6HV78_MYCGD</name>
<evidence type="ECO:0000256" key="1">
    <source>
        <dbReference type="SAM" id="Phobius"/>
    </source>
</evidence>
<comment type="caution">
    <text evidence="2">The sequence shown here is derived from an EMBL/GenBank/DDBJ whole genome shotgun (WGS) entry which is preliminary data.</text>
</comment>
<proteinExistence type="predicted"/>
<keyword evidence="1" id="KW-0812">Transmembrane</keyword>
<gene>
    <name evidence="2" type="ORF">KL859_25050</name>
</gene>
<protein>
    <submittedName>
        <fullName evidence="2">Uncharacterized protein</fullName>
    </submittedName>
</protein>
<keyword evidence="1" id="KW-1133">Transmembrane helix</keyword>
<evidence type="ECO:0000313" key="2">
    <source>
        <dbReference type="EMBL" id="MBU8826128.1"/>
    </source>
</evidence>
<feature type="transmembrane region" description="Helical" evidence="1">
    <location>
        <begin position="20"/>
        <end position="42"/>
    </location>
</feature>
<reference evidence="2 3" key="1">
    <citation type="submission" date="2021-05" db="EMBL/GenBank/DDBJ databases">
        <title>Draft Genome Sequences of Clinical Respiratory Isolates of Mycobacterium goodii Recovered in Ireland.</title>
        <authorList>
            <person name="Flanagan P.R."/>
            <person name="Mok S."/>
            <person name="Roycroft E."/>
            <person name="Rogers T.R."/>
            <person name="Fitzgibbon M."/>
        </authorList>
    </citation>
    <scope>NUCLEOTIDE SEQUENCE [LARGE SCALE GENOMIC DNA]</scope>
    <source>
        <strain evidence="2 3">14IE55</strain>
    </source>
</reference>
<keyword evidence="3" id="KW-1185">Reference proteome</keyword>
<dbReference type="EMBL" id="JAHBOM010000022">
    <property type="protein sequence ID" value="MBU8826128.1"/>
    <property type="molecule type" value="Genomic_DNA"/>
</dbReference>
<keyword evidence="1" id="KW-0472">Membrane</keyword>